<reference evidence="12 13" key="1">
    <citation type="journal article" date="2023" name="BMC Biol.">
        <title>The compact genome of the sponge Oopsacas minuta (Hexactinellida) is lacking key metazoan core genes.</title>
        <authorList>
            <person name="Santini S."/>
            <person name="Schenkelaars Q."/>
            <person name="Jourda C."/>
            <person name="Duchesne M."/>
            <person name="Belahbib H."/>
            <person name="Rocher C."/>
            <person name="Selva M."/>
            <person name="Riesgo A."/>
            <person name="Vervoort M."/>
            <person name="Leys S.P."/>
            <person name="Kodjabachian L."/>
            <person name="Le Bivic A."/>
            <person name="Borchiellini C."/>
            <person name="Claverie J.M."/>
            <person name="Renard E."/>
        </authorList>
    </citation>
    <scope>NUCLEOTIDE SEQUENCE [LARGE SCALE GENOMIC DNA]</scope>
    <source>
        <strain evidence="12">SPO-2</strain>
    </source>
</reference>
<keyword evidence="13" id="KW-1185">Reference proteome</keyword>
<keyword evidence="6" id="KW-1133">Transmembrane helix</keyword>
<dbReference type="Proteomes" id="UP001165289">
    <property type="component" value="Unassembled WGS sequence"/>
</dbReference>
<dbReference type="Gene3D" id="3.30.559.70">
    <property type="entry name" value="Choline/Carnitine o-acyltransferase, domain 2"/>
    <property type="match status" value="1"/>
</dbReference>
<protein>
    <submittedName>
        <fullName evidence="12">Carnitine O-palmitoyltransferase 1, liver isoform isoform X2</fullName>
    </submittedName>
</protein>
<sequence length="837" mass="95530">MLPHFTNGRHKQILFSDEKLFTVQQVLNKQNHRILATDKSTLPESTFRVSRTQKPASVMVWAGVTATGRTPLIFIPKGVKINQSVYRESILENVLKPWAQSHFGNDLWVFQQDSAPADKAKATQKWCKTNFPGVISSEEWPPCSPDLNLLDFSIWSILEERVNATLHRSVEVLKSTLLREWSKIPDDKEEYAKHEELAREFLQGQGLELQKELVKRHKSTENYLSEYWENFVYLAAGRRSLTPNDDTSPNPGIMINLSVALFCPFLTPQNFRQASRAASISHLHMFYRDKLQNGDFPPLCVPGTNVPLCSEQYRRVYNLNRCPCKGPIDRLEFYPGRENGYVVVYNQGRYYKVDCYQNGKLVSPKQLEKTFLTILADKSPVSESEERLPSFTAGDRGVWAEFRENYLSSGQNKENMRFIDECAFVVVLDPEERYIGKLPQFILGSEKNPYYPQTDTDHISTYAASVLHGNGYNLWMDKSINFIVFKTGLYGMTIEHTTSEAPPYVQFTECVTATDMDYFVGTNFPVPLWVDKKLVNRVKKRYNEQGYINDDSDPNPAVFTKLEWEINDEMKDKILIQAALTSSYIKSLQLKLGIFDKFGKIRVKQLKLSPDAFIQMALQLAYYKDQKEFTLTYESALTRLFKHGRTDTIRSVTEDSCQFVLAMMDDVIDSYEVYKLLSKAGHTHNLSMKKAMVGQGIDRHLLALYITSKLKGENSEFLTRAMSIPFKLSSSQVPSQIGLDYKARPDTSAMGGGFGPVTKHGYGVAYFFQADVGLTFHLSAFNESGRTNVDRFYDYISESLIQMEAVCDSALQLSVDERGTGKSRLLSFRDSMSFSEN</sequence>
<evidence type="ECO:0000256" key="5">
    <source>
        <dbReference type="ARBA" id="ARBA00022832"/>
    </source>
</evidence>
<dbReference type="AlphaFoldDB" id="A0AAV7JPJ3"/>
<evidence type="ECO:0000256" key="4">
    <source>
        <dbReference type="ARBA" id="ARBA00022692"/>
    </source>
</evidence>
<proteinExistence type="inferred from homology"/>
<dbReference type="GO" id="GO:0003676">
    <property type="term" value="F:nucleic acid binding"/>
    <property type="evidence" value="ECO:0007669"/>
    <property type="project" value="InterPro"/>
</dbReference>
<dbReference type="GO" id="GO:0005739">
    <property type="term" value="C:mitochondrion"/>
    <property type="evidence" value="ECO:0007669"/>
    <property type="project" value="TreeGrafter"/>
</dbReference>
<dbReference type="InterPro" id="IPR036397">
    <property type="entry name" value="RNaseH_sf"/>
</dbReference>
<evidence type="ECO:0000313" key="13">
    <source>
        <dbReference type="Proteomes" id="UP001165289"/>
    </source>
</evidence>
<dbReference type="InterPro" id="IPR000542">
    <property type="entry name" value="Carn_acyl_trans"/>
</dbReference>
<dbReference type="InterPro" id="IPR039551">
    <property type="entry name" value="Cho/carn_acyl_trans"/>
</dbReference>
<dbReference type="PANTHER" id="PTHR22589:SF99">
    <property type="entry name" value="CHOLINE_CARNITINE ACYLTRANSFERASE DOMAIN-CONTAINING PROTEIN"/>
    <property type="match status" value="1"/>
</dbReference>
<organism evidence="12 13">
    <name type="scientific">Oopsacas minuta</name>
    <dbReference type="NCBI Taxonomy" id="111878"/>
    <lineage>
        <taxon>Eukaryota</taxon>
        <taxon>Metazoa</taxon>
        <taxon>Porifera</taxon>
        <taxon>Hexactinellida</taxon>
        <taxon>Hexasterophora</taxon>
        <taxon>Lyssacinosida</taxon>
        <taxon>Leucopsacidae</taxon>
        <taxon>Oopsacas</taxon>
    </lineage>
</organism>
<comment type="similarity">
    <text evidence="2">Belongs to the carnitine/choline acetyltransferase family.</text>
</comment>
<dbReference type="Gene3D" id="3.30.420.10">
    <property type="entry name" value="Ribonuclease H-like superfamily/Ribonuclease H"/>
    <property type="match status" value="1"/>
</dbReference>
<keyword evidence="7" id="KW-0443">Lipid metabolism</keyword>
<evidence type="ECO:0000259" key="11">
    <source>
        <dbReference type="Pfam" id="PF00755"/>
    </source>
</evidence>
<comment type="subcellular location">
    <subcellularLocation>
        <location evidence="1">Membrane</location>
        <topology evidence="1">Multi-pass membrane protein</topology>
    </subcellularLocation>
</comment>
<evidence type="ECO:0000256" key="9">
    <source>
        <dbReference type="ARBA" id="ARBA00023315"/>
    </source>
</evidence>
<dbReference type="EMBL" id="JAKMXF010000309">
    <property type="protein sequence ID" value="KAI6650908.1"/>
    <property type="molecule type" value="Genomic_DNA"/>
</dbReference>
<keyword evidence="8" id="KW-0472">Membrane</keyword>
<dbReference type="SUPFAM" id="SSF52777">
    <property type="entry name" value="CoA-dependent acyltransferases"/>
    <property type="match status" value="2"/>
</dbReference>
<evidence type="ECO:0000256" key="8">
    <source>
        <dbReference type="ARBA" id="ARBA00023136"/>
    </source>
</evidence>
<keyword evidence="5" id="KW-0276">Fatty acid metabolism</keyword>
<keyword evidence="4" id="KW-0812">Transmembrane</keyword>
<name>A0AAV7JPJ3_9METZ</name>
<dbReference type="FunFam" id="3.30.559.10:FF:000002">
    <property type="entry name" value="carnitine O-palmitoyltransferase 1, liver isoform"/>
    <property type="match status" value="1"/>
</dbReference>
<dbReference type="GO" id="GO:0009437">
    <property type="term" value="P:carnitine metabolic process"/>
    <property type="evidence" value="ECO:0007669"/>
    <property type="project" value="TreeGrafter"/>
</dbReference>
<dbReference type="InterPro" id="IPR042231">
    <property type="entry name" value="Cho/carn_acyl_trans_2"/>
</dbReference>
<evidence type="ECO:0000256" key="3">
    <source>
        <dbReference type="ARBA" id="ARBA00022679"/>
    </source>
</evidence>
<evidence type="ECO:0000256" key="1">
    <source>
        <dbReference type="ARBA" id="ARBA00004141"/>
    </source>
</evidence>
<dbReference type="Gene3D" id="3.30.559.10">
    <property type="entry name" value="Chloramphenicol acetyltransferase-like domain"/>
    <property type="match status" value="1"/>
</dbReference>
<dbReference type="GO" id="GO:0006631">
    <property type="term" value="P:fatty acid metabolic process"/>
    <property type="evidence" value="ECO:0007669"/>
    <property type="project" value="UniProtKB-KW"/>
</dbReference>
<feature type="active site" description="Proton acceptor" evidence="10">
    <location>
        <position position="496"/>
    </location>
</feature>
<evidence type="ECO:0000256" key="10">
    <source>
        <dbReference type="PIRSR" id="PIRSR600542-1"/>
    </source>
</evidence>
<dbReference type="GO" id="GO:0016020">
    <property type="term" value="C:membrane"/>
    <property type="evidence" value="ECO:0007669"/>
    <property type="project" value="UniProtKB-SubCell"/>
</dbReference>
<evidence type="ECO:0000313" key="12">
    <source>
        <dbReference type="EMBL" id="KAI6650908.1"/>
    </source>
</evidence>
<evidence type="ECO:0000256" key="6">
    <source>
        <dbReference type="ARBA" id="ARBA00022989"/>
    </source>
</evidence>
<comment type="caution">
    <text evidence="12">The sequence shown here is derived from an EMBL/GenBank/DDBJ whole genome shotgun (WGS) entry which is preliminary data.</text>
</comment>
<feature type="domain" description="Choline/carnitine acyltransferase" evidence="11">
    <location>
        <begin position="163"/>
        <end position="797"/>
    </location>
</feature>
<dbReference type="Pfam" id="PF00755">
    <property type="entry name" value="Carn_acyltransf"/>
    <property type="match status" value="1"/>
</dbReference>
<dbReference type="PANTHER" id="PTHR22589">
    <property type="entry name" value="CARNITINE O-ACYLTRANSFERASE"/>
    <property type="match status" value="1"/>
</dbReference>
<accession>A0AAV7JPJ3</accession>
<dbReference type="GO" id="GO:0004095">
    <property type="term" value="F:carnitine O-palmitoyltransferase activity"/>
    <property type="evidence" value="ECO:0007669"/>
    <property type="project" value="TreeGrafter"/>
</dbReference>
<dbReference type="InterPro" id="IPR023213">
    <property type="entry name" value="CAT-like_dom_sf"/>
</dbReference>
<gene>
    <name evidence="12" type="ORF">LOD99_5748</name>
</gene>
<keyword evidence="3" id="KW-0808">Transferase</keyword>
<evidence type="ECO:0000256" key="2">
    <source>
        <dbReference type="ARBA" id="ARBA00005232"/>
    </source>
</evidence>
<keyword evidence="9" id="KW-0012">Acyltransferase</keyword>
<evidence type="ECO:0000256" key="7">
    <source>
        <dbReference type="ARBA" id="ARBA00023098"/>
    </source>
</evidence>